<dbReference type="AlphaFoldDB" id="A0A0C9U457"/>
<dbReference type="Gene3D" id="3.40.50.1820">
    <property type="entry name" value="alpha/beta hydrolase"/>
    <property type="match status" value="1"/>
</dbReference>
<dbReference type="InterPro" id="IPR022742">
    <property type="entry name" value="Hydrolase_4"/>
</dbReference>
<evidence type="ECO:0000259" key="1">
    <source>
        <dbReference type="Pfam" id="PF12146"/>
    </source>
</evidence>
<dbReference type="PANTHER" id="PTHR42103">
    <property type="entry name" value="ALPHA/BETA-HYDROLASES SUPERFAMILY PROTEIN"/>
    <property type="match status" value="1"/>
</dbReference>
<protein>
    <recommendedName>
        <fullName evidence="1">Serine aminopeptidase S33 domain-containing protein</fullName>
    </recommendedName>
</protein>
<keyword evidence="3" id="KW-1185">Reference proteome</keyword>
<reference evidence="2 3" key="1">
    <citation type="submission" date="2014-06" db="EMBL/GenBank/DDBJ databases">
        <authorList>
            <consortium name="DOE Joint Genome Institute"/>
            <person name="Kuo A."/>
            <person name="Kohler A."/>
            <person name="Nagy L.G."/>
            <person name="Floudas D."/>
            <person name="Copeland A."/>
            <person name="Barry K.W."/>
            <person name="Cichocki N."/>
            <person name="Veneault-Fourrey C."/>
            <person name="LaButti K."/>
            <person name="Lindquist E.A."/>
            <person name="Lipzen A."/>
            <person name="Lundell T."/>
            <person name="Morin E."/>
            <person name="Murat C."/>
            <person name="Sun H."/>
            <person name="Tunlid A."/>
            <person name="Henrissat B."/>
            <person name="Grigoriev I.V."/>
            <person name="Hibbett D.S."/>
            <person name="Martin F."/>
            <person name="Nordberg H.P."/>
            <person name="Cantor M.N."/>
            <person name="Hua S.X."/>
        </authorList>
    </citation>
    <scope>NUCLEOTIDE SEQUENCE [LARGE SCALE GENOMIC DNA]</scope>
    <source>
        <strain evidence="2 3">ATCC 200175</strain>
    </source>
</reference>
<dbReference type="SUPFAM" id="SSF53474">
    <property type="entry name" value="alpha/beta-Hydrolases"/>
    <property type="match status" value="1"/>
</dbReference>
<accession>A0A0C9U457</accession>
<dbReference type="PANTHER" id="PTHR42103:SF2">
    <property type="entry name" value="AB HYDROLASE-1 DOMAIN-CONTAINING PROTEIN"/>
    <property type="match status" value="1"/>
</dbReference>
<dbReference type="OrthoDB" id="10260961at2759"/>
<gene>
    <name evidence="2" type="ORF">PAXINDRAFT_135173</name>
</gene>
<evidence type="ECO:0000313" key="3">
    <source>
        <dbReference type="Proteomes" id="UP000053647"/>
    </source>
</evidence>
<dbReference type="EMBL" id="KN819344">
    <property type="protein sequence ID" value="KIJ14222.1"/>
    <property type="molecule type" value="Genomic_DNA"/>
</dbReference>
<evidence type="ECO:0000313" key="2">
    <source>
        <dbReference type="EMBL" id="KIJ14222.1"/>
    </source>
</evidence>
<sequence>MASRPVVSQDVTPLRTGVALEVAASYPHPDRNSTRAAFCLHPWSWLGGSMHDPTVQNIVKSLEDNDFYVVYYNSRGVGRSTGWPSFTGQAEGSDLKELVQQFMGEHPQVKSVTFIGYSHGSLIATLHSALPSHTKTSYVLLSYPLSPRGLLTMFHTKMYSSALTCLLRDASVSLLVIYGEQDNFTSRSKYEAWTESLRKTEGAKAQLEIVPVAQADHFWHTRSSRATLKRILESWLMKVTAE</sequence>
<proteinExistence type="predicted"/>
<reference evidence="3" key="2">
    <citation type="submission" date="2015-01" db="EMBL/GenBank/DDBJ databases">
        <title>Evolutionary Origins and Diversification of the Mycorrhizal Mutualists.</title>
        <authorList>
            <consortium name="DOE Joint Genome Institute"/>
            <consortium name="Mycorrhizal Genomics Consortium"/>
            <person name="Kohler A."/>
            <person name="Kuo A."/>
            <person name="Nagy L.G."/>
            <person name="Floudas D."/>
            <person name="Copeland A."/>
            <person name="Barry K.W."/>
            <person name="Cichocki N."/>
            <person name="Veneault-Fourrey C."/>
            <person name="LaButti K."/>
            <person name="Lindquist E.A."/>
            <person name="Lipzen A."/>
            <person name="Lundell T."/>
            <person name="Morin E."/>
            <person name="Murat C."/>
            <person name="Riley R."/>
            <person name="Ohm R."/>
            <person name="Sun H."/>
            <person name="Tunlid A."/>
            <person name="Henrissat B."/>
            <person name="Grigoriev I.V."/>
            <person name="Hibbett D.S."/>
            <person name="Martin F."/>
        </authorList>
    </citation>
    <scope>NUCLEOTIDE SEQUENCE [LARGE SCALE GENOMIC DNA]</scope>
    <source>
        <strain evidence="3">ATCC 200175</strain>
    </source>
</reference>
<dbReference type="InterPro" id="IPR029058">
    <property type="entry name" value="AB_hydrolase_fold"/>
</dbReference>
<dbReference type="Pfam" id="PF12146">
    <property type="entry name" value="Hydrolase_4"/>
    <property type="match status" value="1"/>
</dbReference>
<organism evidence="2 3">
    <name type="scientific">Paxillus involutus ATCC 200175</name>
    <dbReference type="NCBI Taxonomy" id="664439"/>
    <lineage>
        <taxon>Eukaryota</taxon>
        <taxon>Fungi</taxon>
        <taxon>Dikarya</taxon>
        <taxon>Basidiomycota</taxon>
        <taxon>Agaricomycotina</taxon>
        <taxon>Agaricomycetes</taxon>
        <taxon>Agaricomycetidae</taxon>
        <taxon>Boletales</taxon>
        <taxon>Paxilineae</taxon>
        <taxon>Paxillaceae</taxon>
        <taxon>Paxillus</taxon>
    </lineage>
</organism>
<feature type="domain" description="Serine aminopeptidase S33" evidence="1">
    <location>
        <begin position="49"/>
        <end position="141"/>
    </location>
</feature>
<dbReference type="Proteomes" id="UP000053647">
    <property type="component" value="Unassembled WGS sequence"/>
</dbReference>
<dbReference type="HOGENOM" id="CLU_035149_1_0_1"/>
<name>A0A0C9U457_PAXIN</name>